<reference evidence="2" key="1">
    <citation type="submission" date="2021-01" db="EMBL/GenBank/DDBJ databases">
        <authorList>
            <person name="Corre E."/>
            <person name="Pelletier E."/>
            <person name="Niang G."/>
            <person name="Scheremetjew M."/>
            <person name="Finn R."/>
            <person name="Kale V."/>
            <person name="Holt S."/>
            <person name="Cochrane G."/>
            <person name="Meng A."/>
            <person name="Brown T."/>
            <person name="Cohen L."/>
        </authorList>
    </citation>
    <scope>NUCLEOTIDE SEQUENCE</scope>
    <source>
        <strain evidence="2">CCMP644</strain>
    </source>
</reference>
<proteinExistence type="predicted"/>
<organism evidence="2">
    <name type="scientific">Hemiselmis andersenii</name>
    <name type="common">Cryptophyte alga</name>
    <dbReference type="NCBI Taxonomy" id="464988"/>
    <lineage>
        <taxon>Eukaryota</taxon>
        <taxon>Cryptophyceae</taxon>
        <taxon>Cryptomonadales</taxon>
        <taxon>Hemiselmidaceae</taxon>
        <taxon>Hemiselmis</taxon>
    </lineage>
</organism>
<sequence>MVRRSLATGFSILHKYPVNSVCMSSDGVFLATASEDGKVYLFRIGRKLSDLAIEREIVHKKMVSAISFSPDSQLLASGGADGVLRVFRIKDLLNVKVGRLEASEVAREQLDVGEWVNGCAFDPTGARIGFTTTRQFRVVSVPGLVVEGQYGEKGLSGRAAKGFNSKLSFALGTDASVEAEWYTGRDIVVKGEKRRVVKYDTNRTVQLDRPLSEVVRVGDEYGFTAPPPYFQGFSYSFGKELYNQETRSVESKLWAIIGCQHPTARIYEAKFVEDLKLIANLKHSEGVKTGSFAPTDTHIATCCSDQKVRLWSMSTPTPAVPVPQWTVEKEVEFPFICYCSAWTPDGQWLMTGCEDGYLRFHCWDRELLAEEGGEDGLSASRQCQRFMPGTHPKTVGKGGGEFSYIPTTPLH</sequence>
<gene>
    <name evidence="2" type="ORF">HAND00432_LOCUS33245</name>
</gene>
<feature type="repeat" description="WD" evidence="1">
    <location>
        <begin position="280"/>
        <end position="315"/>
    </location>
</feature>
<dbReference type="PROSITE" id="PS50294">
    <property type="entry name" value="WD_REPEATS_REGION"/>
    <property type="match status" value="1"/>
</dbReference>
<evidence type="ECO:0000256" key="1">
    <source>
        <dbReference type="PROSITE-ProRule" id="PRU00221"/>
    </source>
</evidence>
<dbReference type="SMART" id="SM00320">
    <property type="entry name" value="WD40"/>
    <property type="match status" value="4"/>
</dbReference>
<evidence type="ECO:0008006" key="3">
    <source>
        <dbReference type="Google" id="ProtNLM"/>
    </source>
</evidence>
<dbReference type="PANTHER" id="PTHR19879">
    <property type="entry name" value="TRANSCRIPTION INITIATION FACTOR TFIID"/>
    <property type="match status" value="1"/>
</dbReference>
<keyword evidence="1" id="KW-0853">WD repeat</keyword>
<dbReference type="InterPro" id="IPR001680">
    <property type="entry name" value="WD40_rpt"/>
</dbReference>
<protein>
    <recommendedName>
        <fullName evidence="3">Anaphase-promoting complex subunit 4 WD40 domain-containing protein</fullName>
    </recommendedName>
</protein>
<name>A0A7S1HHY3_HEMAN</name>
<dbReference type="InterPro" id="IPR015943">
    <property type="entry name" value="WD40/YVTN_repeat-like_dom_sf"/>
</dbReference>
<dbReference type="InterPro" id="IPR036322">
    <property type="entry name" value="WD40_repeat_dom_sf"/>
</dbReference>
<dbReference type="AlphaFoldDB" id="A0A7S1HHY3"/>
<dbReference type="EMBL" id="HBFX01055266">
    <property type="protein sequence ID" value="CAD8982235.1"/>
    <property type="molecule type" value="Transcribed_RNA"/>
</dbReference>
<feature type="repeat" description="WD" evidence="1">
    <location>
        <begin position="56"/>
        <end position="97"/>
    </location>
</feature>
<evidence type="ECO:0000313" key="2">
    <source>
        <dbReference type="EMBL" id="CAD8982235.1"/>
    </source>
</evidence>
<dbReference type="Pfam" id="PF00400">
    <property type="entry name" value="WD40"/>
    <property type="match status" value="4"/>
</dbReference>
<dbReference type="Gene3D" id="2.130.10.10">
    <property type="entry name" value="YVTN repeat-like/Quinoprotein amine dehydrogenase"/>
    <property type="match status" value="2"/>
</dbReference>
<dbReference type="PROSITE" id="PS50082">
    <property type="entry name" value="WD_REPEATS_2"/>
    <property type="match status" value="2"/>
</dbReference>
<accession>A0A7S1HHY3</accession>
<dbReference type="SUPFAM" id="SSF50978">
    <property type="entry name" value="WD40 repeat-like"/>
    <property type="match status" value="1"/>
</dbReference>
<dbReference type="PANTHER" id="PTHR19879:SF9">
    <property type="entry name" value="TRANSCRIPTION INITIATION FACTOR TFIID SUBUNIT 5"/>
    <property type="match status" value="1"/>
</dbReference>